<dbReference type="SUPFAM" id="SSF50044">
    <property type="entry name" value="SH3-domain"/>
    <property type="match status" value="1"/>
</dbReference>
<dbReference type="SMART" id="SM00326">
    <property type="entry name" value="SH3"/>
    <property type="match status" value="1"/>
</dbReference>
<dbReference type="PROSITE" id="PS50002">
    <property type="entry name" value="SH3"/>
    <property type="match status" value="1"/>
</dbReference>
<evidence type="ECO:0000313" key="5">
    <source>
        <dbReference type="EMBL" id="KAK2189116.1"/>
    </source>
</evidence>
<evidence type="ECO:0000259" key="4">
    <source>
        <dbReference type="PROSITE" id="PS50002"/>
    </source>
</evidence>
<dbReference type="CDD" id="cd11802">
    <property type="entry name" value="SH3_Endophilin_B"/>
    <property type="match status" value="1"/>
</dbReference>
<dbReference type="AlphaFoldDB" id="A0AAD9UH40"/>
<dbReference type="InterPro" id="IPR001452">
    <property type="entry name" value="SH3_domain"/>
</dbReference>
<dbReference type="InterPro" id="IPR036028">
    <property type="entry name" value="SH3-like_dom_sf"/>
</dbReference>
<keyword evidence="6" id="KW-1185">Reference proteome</keyword>
<evidence type="ECO:0000256" key="3">
    <source>
        <dbReference type="SAM" id="MobiDB-lite"/>
    </source>
</evidence>
<name>A0AAD9UH40_RIDPI</name>
<evidence type="ECO:0000313" key="6">
    <source>
        <dbReference type="Proteomes" id="UP001209878"/>
    </source>
</evidence>
<gene>
    <name evidence="5" type="ORF">NP493_115g11002</name>
</gene>
<evidence type="ECO:0000256" key="2">
    <source>
        <dbReference type="PROSITE-ProRule" id="PRU00192"/>
    </source>
</evidence>
<dbReference type="EMBL" id="JAODUO010000114">
    <property type="protein sequence ID" value="KAK2189116.1"/>
    <property type="molecule type" value="Genomic_DNA"/>
</dbReference>
<organism evidence="5 6">
    <name type="scientific">Ridgeia piscesae</name>
    <name type="common">Tubeworm</name>
    <dbReference type="NCBI Taxonomy" id="27915"/>
    <lineage>
        <taxon>Eukaryota</taxon>
        <taxon>Metazoa</taxon>
        <taxon>Spiralia</taxon>
        <taxon>Lophotrochozoa</taxon>
        <taxon>Annelida</taxon>
        <taxon>Polychaeta</taxon>
        <taxon>Sedentaria</taxon>
        <taxon>Canalipalpata</taxon>
        <taxon>Sabellida</taxon>
        <taxon>Siboglinidae</taxon>
        <taxon>Ridgeia</taxon>
    </lineage>
</organism>
<comment type="caution">
    <text evidence="5">The sequence shown here is derived from an EMBL/GenBank/DDBJ whole genome shotgun (WGS) entry which is preliminary data.</text>
</comment>
<sequence length="114" mass="11595">MVSASHTSSNNAPSSGGGGGGSTGVARVASGGSVPLYPPSAIADAVPNSTSNESPGRQAKVLYDYDAADMKELSLIADEVVTFYNIPGLPSDWVLAVRGTQKGNVPLSYLQPLD</sequence>
<feature type="region of interest" description="Disordered" evidence="3">
    <location>
        <begin position="1"/>
        <end position="31"/>
    </location>
</feature>
<keyword evidence="1 2" id="KW-0728">SH3 domain</keyword>
<dbReference type="Proteomes" id="UP001209878">
    <property type="component" value="Unassembled WGS sequence"/>
</dbReference>
<dbReference type="Pfam" id="PF14604">
    <property type="entry name" value="SH3_9"/>
    <property type="match status" value="1"/>
</dbReference>
<protein>
    <recommendedName>
        <fullName evidence="4">SH3 domain-containing protein</fullName>
    </recommendedName>
</protein>
<evidence type="ECO:0000256" key="1">
    <source>
        <dbReference type="ARBA" id="ARBA00022443"/>
    </source>
</evidence>
<feature type="domain" description="SH3" evidence="4">
    <location>
        <begin position="54"/>
        <end position="114"/>
    </location>
</feature>
<dbReference type="Gene3D" id="2.30.30.40">
    <property type="entry name" value="SH3 Domains"/>
    <property type="match status" value="1"/>
</dbReference>
<proteinExistence type="predicted"/>
<accession>A0AAD9UH40</accession>
<reference evidence="5" key="1">
    <citation type="journal article" date="2023" name="Mol. Biol. Evol.">
        <title>Third-Generation Sequencing Reveals the Adaptive Role of the Epigenome in Three Deep-Sea Polychaetes.</title>
        <authorList>
            <person name="Perez M."/>
            <person name="Aroh O."/>
            <person name="Sun Y."/>
            <person name="Lan Y."/>
            <person name="Juniper S.K."/>
            <person name="Young C.R."/>
            <person name="Angers B."/>
            <person name="Qian P.Y."/>
        </authorList>
    </citation>
    <scope>NUCLEOTIDE SEQUENCE</scope>
    <source>
        <strain evidence="5">R07B-5</strain>
    </source>
</reference>